<dbReference type="InterPro" id="IPR013087">
    <property type="entry name" value="Znf_C2H2_type"/>
</dbReference>
<dbReference type="SMART" id="SM00355">
    <property type="entry name" value="ZnF_C2H2"/>
    <property type="match status" value="2"/>
</dbReference>
<keyword evidence="1" id="KW-0805">Transcription regulation</keyword>
<protein>
    <submittedName>
        <fullName evidence="7">PR/SET domain 14</fullName>
    </submittedName>
</protein>
<evidence type="ECO:0000313" key="8">
    <source>
        <dbReference type="Proteomes" id="UP000694424"/>
    </source>
</evidence>
<sequence>AGRSCSPAHSRWPNSQSFPEKGPERLSGGWLAVLRAAYGDVSQLGVFCTHPIPKGVRFGPFQGKVVNTSEIKTYDDNSLMWEVGIFEYGRLSHFIDGKGAAGNWMSLVNCARFPEEQNLTAIQCQGQIFYESCKEILPKQELLVWYGDCYVQFLGIPISLKGMPEGKRPHKGAAGPSLAAAGSDMCGKTSSILRTHIRQHSGEKPFKCKHCGKAFASHAAHDSHVRRTHSKDKGCVCSVCGQHFPEQEELHFHMQFHAARRISPTSLTMACYAPPLPFPPCSHQICDSSNIHHDSEYNNTLYAIGTHVSHSVWFKWWLGLP</sequence>
<dbReference type="FunFam" id="3.30.160.60:FF:000905">
    <property type="entry name" value="PR domain containing 14"/>
    <property type="match status" value="1"/>
</dbReference>
<dbReference type="InterPro" id="IPR036236">
    <property type="entry name" value="Znf_C2H2_sf"/>
</dbReference>
<feature type="domain" description="C2H2-type" evidence="5">
    <location>
        <begin position="235"/>
        <end position="262"/>
    </location>
</feature>
<dbReference type="SUPFAM" id="SSF57667">
    <property type="entry name" value="beta-beta-alpha zinc fingers"/>
    <property type="match status" value="1"/>
</dbReference>
<dbReference type="PROSITE" id="PS50157">
    <property type="entry name" value="ZINC_FINGER_C2H2_2"/>
    <property type="match status" value="2"/>
</dbReference>
<dbReference type="PROSITE" id="PS00028">
    <property type="entry name" value="ZINC_FINGER_C2H2_1"/>
    <property type="match status" value="2"/>
</dbReference>
<evidence type="ECO:0000313" key="7">
    <source>
        <dbReference type="Ensembl" id="ENSAOWP00000014578.1"/>
    </source>
</evidence>
<dbReference type="Ensembl" id="ENSAOWT00000016540.1">
    <property type="protein sequence ID" value="ENSAOWP00000014578.1"/>
    <property type="gene ID" value="ENSAOWG00000009946.1"/>
</dbReference>
<dbReference type="GO" id="GO:0006357">
    <property type="term" value="P:regulation of transcription by RNA polymerase II"/>
    <property type="evidence" value="ECO:0007669"/>
    <property type="project" value="TreeGrafter"/>
</dbReference>
<reference evidence="7" key="2">
    <citation type="submission" date="2025-09" db="UniProtKB">
        <authorList>
            <consortium name="Ensembl"/>
        </authorList>
    </citation>
    <scope>IDENTIFICATION</scope>
</reference>
<dbReference type="SMART" id="SM00317">
    <property type="entry name" value="SET"/>
    <property type="match status" value="1"/>
</dbReference>
<dbReference type="GO" id="GO:0000977">
    <property type="term" value="F:RNA polymerase II transcription regulatory region sequence-specific DNA binding"/>
    <property type="evidence" value="ECO:0007669"/>
    <property type="project" value="TreeGrafter"/>
</dbReference>
<dbReference type="GO" id="GO:0008270">
    <property type="term" value="F:zinc ion binding"/>
    <property type="evidence" value="ECO:0007669"/>
    <property type="project" value="UniProtKB-KW"/>
</dbReference>
<dbReference type="Pfam" id="PF21549">
    <property type="entry name" value="PRDM2_PR"/>
    <property type="match status" value="1"/>
</dbReference>
<keyword evidence="8" id="KW-1185">Reference proteome</keyword>
<dbReference type="GO" id="GO:0005634">
    <property type="term" value="C:nucleus"/>
    <property type="evidence" value="ECO:0007669"/>
    <property type="project" value="TreeGrafter"/>
</dbReference>
<organism evidence="7 8">
    <name type="scientific">Apteryx owenii</name>
    <name type="common">Little spotted kiwi</name>
    <dbReference type="NCBI Taxonomy" id="8824"/>
    <lineage>
        <taxon>Eukaryota</taxon>
        <taxon>Metazoa</taxon>
        <taxon>Chordata</taxon>
        <taxon>Craniata</taxon>
        <taxon>Vertebrata</taxon>
        <taxon>Euteleostomi</taxon>
        <taxon>Archelosauria</taxon>
        <taxon>Archosauria</taxon>
        <taxon>Dinosauria</taxon>
        <taxon>Saurischia</taxon>
        <taxon>Theropoda</taxon>
        <taxon>Coelurosauria</taxon>
        <taxon>Aves</taxon>
        <taxon>Palaeognathae</taxon>
        <taxon>Apterygiformes</taxon>
        <taxon>Apterygidae</taxon>
        <taxon>Apteryx</taxon>
    </lineage>
</organism>
<accession>A0A8B9PM43</accession>
<dbReference type="PANTHER" id="PTHR16515:SF19">
    <property type="entry name" value="PR DOMAIN ZINC FINGER PROTEIN 14"/>
    <property type="match status" value="1"/>
</dbReference>
<dbReference type="InterPro" id="IPR050331">
    <property type="entry name" value="Zinc_finger"/>
</dbReference>
<dbReference type="FunFam" id="2.170.270.10:FF:000074">
    <property type="entry name" value="PR domain 14"/>
    <property type="match status" value="1"/>
</dbReference>
<dbReference type="InterPro" id="IPR046341">
    <property type="entry name" value="SET_dom_sf"/>
</dbReference>
<dbReference type="Gene3D" id="3.30.160.60">
    <property type="entry name" value="Classic Zinc Finger"/>
    <property type="match status" value="1"/>
</dbReference>
<feature type="domain" description="SET" evidence="6">
    <location>
        <begin position="24"/>
        <end position="147"/>
    </location>
</feature>
<evidence type="ECO:0000256" key="1">
    <source>
        <dbReference type="ARBA" id="ARBA00023015"/>
    </source>
</evidence>
<name>A0A8B9PM43_APTOW</name>
<evidence type="ECO:0000256" key="2">
    <source>
        <dbReference type="ARBA" id="ARBA00023163"/>
    </source>
</evidence>
<keyword evidence="2" id="KW-0804">Transcription</keyword>
<keyword evidence="3" id="KW-0479">Metal-binding</keyword>
<evidence type="ECO:0000256" key="4">
    <source>
        <dbReference type="SAM" id="MobiDB-lite"/>
    </source>
</evidence>
<dbReference type="PROSITE" id="PS50280">
    <property type="entry name" value="SET"/>
    <property type="match status" value="1"/>
</dbReference>
<proteinExistence type="predicted"/>
<evidence type="ECO:0000259" key="5">
    <source>
        <dbReference type="PROSITE" id="PS50157"/>
    </source>
</evidence>
<dbReference type="PANTHER" id="PTHR16515">
    <property type="entry name" value="PR DOMAIN ZINC FINGER PROTEIN"/>
    <property type="match status" value="1"/>
</dbReference>
<evidence type="ECO:0000259" key="6">
    <source>
        <dbReference type="PROSITE" id="PS50280"/>
    </source>
</evidence>
<dbReference type="InterPro" id="IPR044408">
    <property type="entry name" value="PRDM14_PR-SET"/>
</dbReference>
<reference evidence="7" key="1">
    <citation type="submission" date="2025-08" db="UniProtKB">
        <authorList>
            <consortium name="Ensembl"/>
        </authorList>
    </citation>
    <scope>IDENTIFICATION</scope>
</reference>
<feature type="domain" description="C2H2-type" evidence="5">
    <location>
        <begin position="206"/>
        <end position="234"/>
    </location>
</feature>
<dbReference type="AlphaFoldDB" id="A0A8B9PM43"/>
<dbReference type="Proteomes" id="UP000694424">
    <property type="component" value="Unplaced"/>
</dbReference>
<keyword evidence="3" id="KW-0862">Zinc</keyword>
<dbReference type="InterPro" id="IPR001214">
    <property type="entry name" value="SET_dom"/>
</dbReference>
<evidence type="ECO:0000256" key="3">
    <source>
        <dbReference type="PROSITE-ProRule" id="PRU00042"/>
    </source>
</evidence>
<keyword evidence="3" id="KW-0863">Zinc-finger</keyword>
<dbReference type="CDD" id="cd19198">
    <property type="entry name" value="PR-SET_PRDM14"/>
    <property type="match status" value="1"/>
</dbReference>
<dbReference type="SUPFAM" id="SSF82199">
    <property type="entry name" value="SET domain"/>
    <property type="match status" value="1"/>
</dbReference>
<dbReference type="Gene3D" id="2.170.270.10">
    <property type="entry name" value="SET domain"/>
    <property type="match status" value="1"/>
</dbReference>
<feature type="region of interest" description="Disordered" evidence="4">
    <location>
        <begin position="1"/>
        <end position="23"/>
    </location>
</feature>